<accession>A0A177YIP0</accession>
<evidence type="ECO:0000256" key="7">
    <source>
        <dbReference type="ARBA" id="ARBA00023235"/>
    </source>
</evidence>
<organism evidence="12 13">
    <name type="scientific">Rhodococcoides kyotonense</name>
    <dbReference type="NCBI Taxonomy" id="398843"/>
    <lineage>
        <taxon>Bacteria</taxon>
        <taxon>Bacillati</taxon>
        <taxon>Actinomycetota</taxon>
        <taxon>Actinomycetes</taxon>
        <taxon>Mycobacteriales</taxon>
        <taxon>Nocardiaceae</taxon>
        <taxon>Rhodococcoides</taxon>
    </lineage>
</organism>
<comment type="subunit">
    <text evidence="4">Homodimer.</text>
</comment>
<comment type="similarity">
    <text evidence="3">Belongs to the LacAB/RpiB family.</text>
</comment>
<evidence type="ECO:0000256" key="6">
    <source>
        <dbReference type="ARBA" id="ARBA00014007"/>
    </source>
</evidence>
<dbReference type="PANTHER" id="PTHR30345:SF0">
    <property type="entry name" value="DNA DAMAGE-REPAIR_TOLERATION PROTEIN DRT102"/>
    <property type="match status" value="1"/>
</dbReference>
<comment type="pathway">
    <text evidence="2">Carbohydrate degradation; pentose phosphate pathway; D-ribose 5-phosphate from D-ribulose 5-phosphate (non-oxidative stage): step 1/1.</text>
</comment>
<name>A0A177YIP0_9NOCA</name>
<gene>
    <name evidence="12" type="ORF">A3K89_20260</name>
</gene>
<evidence type="ECO:0000313" key="13">
    <source>
        <dbReference type="Proteomes" id="UP000077519"/>
    </source>
</evidence>
<evidence type="ECO:0000256" key="11">
    <source>
        <dbReference type="SAM" id="MobiDB-lite"/>
    </source>
</evidence>
<keyword evidence="7 12" id="KW-0413">Isomerase</keyword>
<dbReference type="Gene3D" id="3.40.1400.10">
    <property type="entry name" value="Sugar-phosphate isomerase, RpiB/LacA/LacB"/>
    <property type="match status" value="1"/>
</dbReference>
<dbReference type="PIRSF" id="PIRSF005384">
    <property type="entry name" value="RpiB_LacA_B"/>
    <property type="match status" value="1"/>
</dbReference>
<protein>
    <recommendedName>
        <fullName evidence="6">Ribose-5-phosphate isomerase B</fullName>
        <ecNumber evidence="5">5.3.1.6</ecNumber>
    </recommendedName>
    <alternativeName>
        <fullName evidence="9">Phosphoriboisomerase B</fullName>
    </alternativeName>
</protein>
<dbReference type="InterPro" id="IPR011860">
    <property type="entry name" value="Rib-5-P_Isoase_Actino"/>
</dbReference>
<comment type="caution">
    <text evidence="12">The sequence shown here is derived from an EMBL/GenBank/DDBJ whole genome shotgun (WGS) entry which is preliminary data.</text>
</comment>
<evidence type="ECO:0000256" key="2">
    <source>
        <dbReference type="ARBA" id="ARBA00004988"/>
    </source>
</evidence>
<keyword evidence="8" id="KW-0119">Carbohydrate metabolism</keyword>
<dbReference type="EMBL" id="LVHI01000010">
    <property type="protein sequence ID" value="OAK55456.1"/>
    <property type="molecule type" value="Genomic_DNA"/>
</dbReference>
<dbReference type="NCBIfam" id="TIGR02133">
    <property type="entry name" value="RPI_actino"/>
    <property type="match status" value="1"/>
</dbReference>
<evidence type="ECO:0000256" key="5">
    <source>
        <dbReference type="ARBA" id="ARBA00011959"/>
    </source>
</evidence>
<dbReference type="Proteomes" id="UP000077519">
    <property type="component" value="Unassembled WGS sequence"/>
</dbReference>
<evidence type="ECO:0000256" key="10">
    <source>
        <dbReference type="PIRSR" id="PIRSR005384-2"/>
    </source>
</evidence>
<evidence type="ECO:0000313" key="12">
    <source>
        <dbReference type="EMBL" id="OAK55456.1"/>
    </source>
</evidence>
<evidence type="ECO:0000256" key="9">
    <source>
        <dbReference type="ARBA" id="ARBA00032117"/>
    </source>
</evidence>
<dbReference type="GO" id="GO:0009052">
    <property type="term" value="P:pentose-phosphate shunt, non-oxidative branch"/>
    <property type="evidence" value="ECO:0007669"/>
    <property type="project" value="TreeGrafter"/>
</dbReference>
<sequence>MRVYLGADHAGLEFKNQIIEHLTKTGHEPVDCGAFEYDPVDDYPAFCIDAARRVVADPGSRGLVLGGSGNGEQIAANKVPGARCALAWSVETATLAREHNDAQLIGIGGRMHTLPEALAIVDAFLGTPFSGEERHQRRIDILSEYERSGDAPDVPGGQKFDGSSTPA</sequence>
<dbReference type="NCBIfam" id="NF004051">
    <property type="entry name" value="PRK05571.1"/>
    <property type="match status" value="1"/>
</dbReference>
<dbReference type="GO" id="GO:0004751">
    <property type="term" value="F:ribose-5-phosphate isomerase activity"/>
    <property type="evidence" value="ECO:0007669"/>
    <property type="project" value="UniProtKB-EC"/>
</dbReference>
<dbReference type="GO" id="GO:0019316">
    <property type="term" value="P:D-allose catabolic process"/>
    <property type="evidence" value="ECO:0007669"/>
    <property type="project" value="TreeGrafter"/>
</dbReference>
<evidence type="ECO:0000256" key="8">
    <source>
        <dbReference type="ARBA" id="ARBA00023277"/>
    </source>
</evidence>
<feature type="region of interest" description="Disordered" evidence="11">
    <location>
        <begin position="144"/>
        <end position="167"/>
    </location>
</feature>
<feature type="binding site" evidence="10">
    <location>
        <begin position="8"/>
        <end position="9"/>
    </location>
    <ligand>
        <name>D-ribulose 5-phosphate</name>
        <dbReference type="ChEBI" id="CHEBI:58121"/>
    </ligand>
</feature>
<feature type="binding site" evidence="10">
    <location>
        <position position="100"/>
    </location>
    <ligand>
        <name>D-ribulose 5-phosphate</name>
        <dbReference type="ChEBI" id="CHEBI:58121"/>
    </ligand>
</feature>
<comment type="catalytic activity">
    <reaction evidence="1">
        <text>aldehydo-D-ribose 5-phosphate = D-ribulose 5-phosphate</text>
        <dbReference type="Rhea" id="RHEA:14657"/>
        <dbReference type="ChEBI" id="CHEBI:58121"/>
        <dbReference type="ChEBI" id="CHEBI:58273"/>
        <dbReference type="EC" id="5.3.1.6"/>
    </reaction>
</comment>
<feature type="binding site" evidence="10">
    <location>
        <begin position="67"/>
        <end position="71"/>
    </location>
    <ligand>
        <name>D-ribulose 5-phosphate</name>
        <dbReference type="ChEBI" id="CHEBI:58121"/>
    </ligand>
</feature>
<keyword evidence="13" id="KW-1185">Reference proteome</keyword>
<dbReference type="FunFam" id="3.40.1400.10:FF:000002">
    <property type="entry name" value="Ribose-5-phosphate isomerase B"/>
    <property type="match status" value="1"/>
</dbReference>
<reference evidence="12 13" key="1">
    <citation type="submission" date="2016-03" db="EMBL/GenBank/DDBJ databases">
        <title>Genome sequence of Rhodococcus kyotonensis KB10.</title>
        <authorList>
            <person name="Jeong H."/>
            <person name="Hong C.E."/>
            <person name="Jo S.H."/>
            <person name="Park J.M."/>
        </authorList>
    </citation>
    <scope>NUCLEOTIDE SEQUENCE [LARGE SCALE GENOMIC DNA]</scope>
    <source>
        <strain evidence="12 13">KB10</strain>
    </source>
</reference>
<evidence type="ECO:0000256" key="4">
    <source>
        <dbReference type="ARBA" id="ARBA00011738"/>
    </source>
</evidence>
<dbReference type="EC" id="5.3.1.6" evidence="5"/>
<dbReference type="SUPFAM" id="SSF89623">
    <property type="entry name" value="Ribose/Galactose isomerase RpiB/AlsB"/>
    <property type="match status" value="1"/>
</dbReference>
<dbReference type="AlphaFoldDB" id="A0A177YIP0"/>
<dbReference type="PANTHER" id="PTHR30345">
    <property type="entry name" value="RIBOSE-5-PHOSPHATE ISOMERASE B"/>
    <property type="match status" value="1"/>
</dbReference>
<dbReference type="RefSeq" id="WP_068423778.1">
    <property type="nucleotide sequence ID" value="NZ_LVHI01000010.1"/>
</dbReference>
<feature type="binding site" evidence="10">
    <location>
        <position position="110"/>
    </location>
    <ligand>
        <name>D-ribulose 5-phosphate</name>
        <dbReference type="ChEBI" id="CHEBI:58121"/>
    </ligand>
</feature>
<evidence type="ECO:0000256" key="1">
    <source>
        <dbReference type="ARBA" id="ARBA00001713"/>
    </source>
</evidence>
<dbReference type="InterPro" id="IPR003500">
    <property type="entry name" value="RpiB_LacA_LacB"/>
</dbReference>
<dbReference type="Pfam" id="PF02502">
    <property type="entry name" value="LacAB_rpiB"/>
    <property type="match status" value="1"/>
</dbReference>
<evidence type="ECO:0000256" key="3">
    <source>
        <dbReference type="ARBA" id="ARBA00008754"/>
    </source>
</evidence>
<proteinExistence type="inferred from homology"/>
<feature type="binding site" evidence="10">
    <location>
        <position position="138"/>
    </location>
    <ligand>
        <name>D-ribulose 5-phosphate</name>
        <dbReference type="ChEBI" id="CHEBI:58121"/>
    </ligand>
</feature>
<feature type="binding site" evidence="10">
    <location>
        <position position="134"/>
    </location>
    <ligand>
        <name>D-ribulose 5-phosphate</name>
        <dbReference type="ChEBI" id="CHEBI:58121"/>
    </ligand>
</feature>
<dbReference type="NCBIfam" id="TIGR00689">
    <property type="entry name" value="rpiB_lacA_lacB"/>
    <property type="match status" value="1"/>
</dbReference>
<dbReference type="InterPro" id="IPR036569">
    <property type="entry name" value="RpiB_LacA_LacB_sf"/>
</dbReference>